<dbReference type="GO" id="GO:0004252">
    <property type="term" value="F:serine-type endopeptidase activity"/>
    <property type="evidence" value="ECO:0007669"/>
    <property type="project" value="UniProtKB-UniRule"/>
</dbReference>
<dbReference type="STRING" id="1262450.S3D046"/>
<evidence type="ECO:0000256" key="3">
    <source>
        <dbReference type="ARBA" id="ARBA00004239"/>
    </source>
</evidence>
<organism evidence="15 16">
    <name type="scientific">Ophiostoma piceae (strain UAMH 11346)</name>
    <name type="common">Sap stain fungus</name>
    <dbReference type="NCBI Taxonomy" id="1262450"/>
    <lineage>
        <taxon>Eukaryota</taxon>
        <taxon>Fungi</taxon>
        <taxon>Dikarya</taxon>
        <taxon>Ascomycota</taxon>
        <taxon>Pezizomycotina</taxon>
        <taxon>Sordariomycetes</taxon>
        <taxon>Sordariomycetidae</taxon>
        <taxon>Ophiostomatales</taxon>
        <taxon>Ophiostomataceae</taxon>
        <taxon>Ophiostoma</taxon>
    </lineage>
</organism>
<dbReference type="SUPFAM" id="SSF54897">
    <property type="entry name" value="Protease propeptides/inhibitors"/>
    <property type="match status" value="1"/>
</dbReference>
<keyword evidence="16" id="KW-1185">Reference proteome</keyword>
<dbReference type="PANTHER" id="PTHR14218:SF19">
    <property type="entry name" value="SERINE PROTEASE AORO, PUTATIVE (AFU_ORTHOLOGUE AFUA_6G10250)-RELATED"/>
    <property type="match status" value="1"/>
</dbReference>
<dbReference type="OrthoDB" id="409122at2759"/>
<dbReference type="InterPro" id="IPR030400">
    <property type="entry name" value="Sedolisin_dom"/>
</dbReference>
<dbReference type="EC" id="3.4.14.10" evidence="4"/>
<keyword evidence="9 11" id="KW-0106">Calcium</keyword>
<feature type="binding site" evidence="11">
    <location>
        <position position="727"/>
    </location>
    <ligand>
        <name>Ca(2+)</name>
        <dbReference type="ChEBI" id="CHEBI:29108"/>
    </ligand>
</feature>
<keyword evidence="13" id="KW-0732">Signal</keyword>
<dbReference type="CDD" id="cd04056">
    <property type="entry name" value="Peptidases_S53"/>
    <property type="match status" value="1"/>
</dbReference>
<dbReference type="Pfam" id="PF00082">
    <property type="entry name" value="Peptidase_S8"/>
    <property type="match status" value="1"/>
</dbReference>
<feature type="chain" id="PRO_5004507961" description="tripeptidyl-peptidase II" evidence="13">
    <location>
        <begin position="22"/>
        <end position="750"/>
    </location>
</feature>
<dbReference type="InterPro" id="IPR036852">
    <property type="entry name" value="Peptidase_S8/S53_dom_sf"/>
</dbReference>
<dbReference type="Pfam" id="PF09286">
    <property type="entry name" value="Pro-kuma_activ"/>
    <property type="match status" value="1"/>
</dbReference>
<comment type="subcellular location">
    <subcellularLocation>
        <location evidence="3">Secreted</location>
        <location evidence="3">Extracellular space</location>
    </subcellularLocation>
</comment>
<keyword evidence="8 11" id="KW-0720">Serine protease</keyword>
<evidence type="ECO:0000256" key="13">
    <source>
        <dbReference type="SAM" id="SignalP"/>
    </source>
</evidence>
<feature type="binding site" evidence="11">
    <location>
        <position position="729"/>
    </location>
    <ligand>
        <name>Ca(2+)</name>
        <dbReference type="ChEBI" id="CHEBI:29108"/>
    </ligand>
</feature>
<dbReference type="SUPFAM" id="SSF52743">
    <property type="entry name" value="Subtilisin-like"/>
    <property type="match status" value="1"/>
</dbReference>
<feature type="signal peptide" evidence="13">
    <location>
        <begin position="1"/>
        <end position="21"/>
    </location>
</feature>
<comment type="function">
    <text evidence="2">Secreted tripeptidyl-peptidase which degrades proteins at acidic pHs and is involved in virulence.</text>
</comment>
<dbReference type="HOGENOM" id="CLU_013783_4_0_1"/>
<evidence type="ECO:0000256" key="8">
    <source>
        <dbReference type="ARBA" id="ARBA00022825"/>
    </source>
</evidence>
<feature type="active site" description="Charge relay system" evidence="11">
    <location>
        <position position="375"/>
    </location>
</feature>
<dbReference type="eggNOG" id="ENOG502QTN1">
    <property type="taxonomic scope" value="Eukaryota"/>
</dbReference>
<dbReference type="InterPro" id="IPR015366">
    <property type="entry name" value="S53_propep"/>
</dbReference>
<keyword evidence="10" id="KW-0865">Zymogen</keyword>
<dbReference type="GO" id="GO:0006508">
    <property type="term" value="P:proteolysis"/>
    <property type="evidence" value="ECO:0007669"/>
    <property type="project" value="UniProtKB-KW"/>
</dbReference>
<evidence type="ECO:0000256" key="11">
    <source>
        <dbReference type="PROSITE-ProRule" id="PRU01032"/>
    </source>
</evidence>
<dbReference type="Proteomes" id="UP000016923">
    <property type="component" value="Unassembled WGS sequence"/>
</dbReference>
<feature type="binding site" evidence="11">
    <location>
        <position position="709"/>
    </location>
    <ligand>
        <name>Ca(2+)</name>
        <dbReference type="ChEBI" id="CHEBI:29108"/>
    </ligand>
</feature>
<evidence type="ECO:0000256" key="2">
    <source>
        <dbReference type="ARBA" id="ARBA00002451"/>
    </source>
</evidence>
<feature type="binding site" evidence="11">
    <location>
        <position position="708"/>
    </location>
    <ligand>
        <name>Ca(2+)</name>
        <dbReference type="ChEBI" id="CHEBI:29108"/>
    </ligand>
</feature>
<protein>
    <recommendedName>
        <fullName evidence="4">tripeptidyl-peptidase II</fullName>
        <ecNumber evidence="4">3.4.14.10</ecNumber>
    </recommendedName>
</protein>
<name>S3D046_OPHP1</name>
<evidence type="ECO:0000256" key="10">
    <source>
        <dbReference type="ARBA" id="ARBA00023145"/>
    </source>
</evidence>
<feature type="region of interest" description="Disordered" evidence="12">
    <location>
        <begin position="240"/>
        <end position="267"/>
    </location>
</feature>
<comment type="cofactor">
    <cofactor evidence="11">
        <name>Ca(2+)</name>
        <dbReference type="ChEBI" id="CHEBI:29108"/>
    </cofactor>
    <text evidence="11">Binds 1 Ca(2+) ion per subunit.</text>
</comment>
<dbReference type="GO" id="GO:0046872">
    <property type="term" value="F:metal ion binding"/>
    <property type="evidence" value="ECO:0007669"/>
    <property type="project" value="UniProtKB-UniRule"/>
</dbReference>
<dbReference type="AlphaFoldDB" id="S3D046"/>
<keyword evidence="5 11" id="KW-0645">Protease</keyword>
<evidence type="ECO:0000256" key="5">
    <source>
        <dbReference type="ARBA" id="ARBA00022670"/>
    </source>
</evidence>
<keyword evidence="7 11" id="KW-0378">Hydrolase</keyword>
<evidence type="ECO:0000256" key="7">
    <source>
        <dbReference type="ARBA" id="ARBA00022801"/>
    </source>
</evidence>
<dbReference type="CDD" id="cd11377">
    <property type="entry name" value="Pro-peptidase_S53"/>
    <property type="match status" value="1"/>
</dbReference>
<reference evidence="15 16" key="1">
    <citation type="journal article" date="2013" name="BMC Genomics">
        <title>The genome and transcriptome of the pine saprophyte Ophiostoma piceae, and a comparison with the bark beetle-associated pine pathogen Grosmannia clavigera.</title>
        <authorList>
            <person name="Haridas S."/>
            <person name="Wang Y."/>
            <person name="Lim L."/>
            <person name="Massoumi Alamouti S."/>
            <person name="Jackman S."/>
            <person name="Docking R."/>
            <person name="Robertson G."/>
            <person name="Birol I."/>
            <person name="Bohlmann J."/>
            <person name="Breuil C."/>
        </authorList>
    </citation>
    <scope>NUCLEOTIDE SEQUENCE [LARGE SCALE GENOMIC DNA]</scope>
    <source>
        <strain evidence="15 16">UAMH 11346</strain>
    </source>
</reference>
<evidence type="ECO:0000256" key="6">
    <source>
        <dbReference type="ARBA" id="ARBA00022723"/>
    </source>
</evidence>
<evidence type="ECO:0000313" key="16">
    <source>
        <dbReference type="Proteomes" id="UP000016923"/>
    </source>
</evidence>
<evidence type="ECO:0000256" key="12">
    <source>
        <dbReference type="SAM" id="MobiDB-lite"/>
    </source>
</evidence>
<feature type="active site" description="Charge relay system" evidence="11">
    <location>
        <position position="379"/>
    </location>
</feature>
<dbReference type="PANTHER" id="PTHR14218">
    <property type="entry name" value="PROTEASE S8 TRIPEPTIDYL PEPTIDASE I CLN2"/>
    <property type="match status" value="1"/>
</dbReference>
<dbReference type="SMART" id="SM00944">
    <property type="entry name" value="Pro-kuma_activ"/>
    <property type="match status" value="1"/>
</dbReference>
<gene>
    <name evidence="15" type="ORF">F503_02728</name>
</gene>
<sequence>MHFNNLAKAALVSGMALEAAAGPVQMHAVREISSASASKNERAVHANVHVPTYTKTDVKFGGHTVPKRTVPTTHTLHERQPAPLAARWQRTKRVPADATLPMRIGLKARNLDEGHKRLMDIADPKSANFAKHMSSKEVVDFFAPERATVDAVVAWVTSSGIDIERVSLSANKQWIQFDASTAEAEQLLLTEYHEYEHNQHGTRDIATEHYHVPRAVQPHIDYITPGIRLRHDDGAANKAAKSKKRSLEKKAQRAAAAPKAPKDRRSFRAQYTDPTHVDTDGAALGTQAPPAFNSSTCYKYVTPDCVRAQYGIPKGTTATKGNELGIFESLGQHYSKDDLDTYFKAVAPEVQGTYPENRLIDGATADTTVALAGSEAELDFQAVMPLIYPQSSVLFQVDDERIQVNMTMAGTPYMGFWNTFFDAIDGSYCTSSAYGETGNCVKPECLDPSYPDNLPGGYSGSLQCGVYEPTNVISISYGSGEEDLPGYYWKRQCDEMLKLGLQGVTVVISSGDYGVGQWAGEGGNADGCAGSQGQIFYPSSQATCPYALAVGSTELYQAPAVTKRSNCSATAPKAPKLKERATSRFGSGGGFSNYFDQPSYQSTAVNKYLSEATLPFTGYTDMGNRNFSGVGTGVYRSTGRGYPDVSAVGDYFLTVLNGEWSLIGGTSLSAPLWASVLTLINEQRLALGKQTVGFVNPTLYEHPEVFNDVLAGSNPGCMTNGFPAAKGWDPVTGLGSPNFPKLIELFKSLQ</sequence>
<proteinExistence type="predicted"/>
<dbReference type="EMBL" id="KE148153">
    <property type="protein sequence ID" value="EPE06600.1"/>
    <property type="molecule type" value="Genomic_DNA"/>
</dbReference>
<dbReference type="GO" id="GO:0005576">
    <property type="term" value="C:extracellular region"/>
    <property type="evidence" value="ECO:0007669"/>
    <property type="project" value="UniProtKB-SubCell"/>
</dbReference>
<dbReference type="Gene3D" id="3.40.50.200">
    <property type="entry name" value="Peptidase S8/S53 domain"/>
    <property type="match status" value="1"/>
</dbReference>
<dbReference type="InterPro" id="IPR050819">
    <property type="entry name" value="Tripeptidyl-peptidase_I"/>
</dbReference>
<accession>S3D046</accession>
<dbReference type="PROSITE" id="PS51695">
    <property type="entry name" value="SEDOLISIN"/>
    <property type="match status" value="1"/>
</dbReference>
<keyword evidence="6 11" id="KW-0479">Metal-binding</keyword>
<dbReference type="InterPro" id="IPR000209">
    <property type="entry name" value="Peptidase_S8/S53_dom"/>
</dbReference>
<evidence type="ECO:0000259" key="14">
    <source>
        <dbReference type="PROSITE" id="PS51695"/>
    </source>
</evidence>
<evidence type="ECO:0000256" key="4">
    <source>
        <dbReference type="ARBA" id="ARBA00012462"/>
    </source>
</evidence>
<comment type="catalytic activity">
    <reaction evidence="1">
        <text>Release of an N-terminal tripeptide from a polypeptide.</text>
        <dbReference type="EC" id="3.4.14.10"/>
    </reaction>
</comment>
<dbReference type="GO" id="GO:0008240">
    <property type="term" value="F:tripeptidyl-peptidase activity"/>
    <property type="evidence" value="ECO:0007669"/>
    <property type="project" value="UniProtKB-EC"/>
</dbReference>
<feature type="active site" description="Charge relay system" evidence="11">
    <location>
        <position position="667"/>
    </location>
</feature>
<feature type="domain" description="Peptidase S53" evidence="14">
    <location>
        <begin position="300"/>
        <end position="749"/>
    </location>
</feature>
<dbReference type="OMA" id="ACREYHV"/>
<dbReference type="VEuPathDB" id="FungiDB:F503_02728"/>
<evidence type="ECO:0000256" key="9">
    <source>
        <dbReference type="ARBA" id="ARBA00022837"/>
    </source>
</evidence>
<evidence type="ECO:0000313" key="15">
    <source>
        <dbReference type="EMBL" id="EPE06600.1"/>
    </source>
</evidence>
<evidence type="ECO:0000256" key="1">
    <source>
        <dbReference type="ARBA" id="ARBA00001910"/>
    </source>
</evidence>